<evidence type="ECO:0000313" key="4">
    <source>
        <dbReference type="Proteomes" id="UP000050517"/>
    </source>
</evidence>
<dbReference type="STRING" id="1544416.Cocul_01667"/>
<reference evidence="3 4" key="1">
    <citation type="submission" date="2015-10" db="EMBL/GenBank/DDBJ databases">
        <title>Corynebacteirum lowii and Corynebacterium oculi species nova, derived from human clinical disease and and emended description of Corynebacterium mastiditis.</title>
        <authorList>
            <person name="Bernard K."/>
            <person name="Pacheco A.L."/>
            <person name="Mcdougall C."/>
            <person name="Burtx T."/>
            <person name="Weibe D."/>
            <person name="Tyler S."/>
            <person name="Olson A.B."/>
            <person name="Cnockaert M."/>
            <person name="Eguchi H."/>
            <person name="Kuwahara T."/>
            <person name="Nakayama-Imaohji H."/>
            <person name="Boudewijins M."/>
            <person name="Van Hoecke F."/>
            <person name="Bernier A.-M."/>
            <person name="Vandamme P."/>
        </authorList>
    </citation>
    <scope>NUCLEOTIDE SEQUENCE [LARGE SCALE GENOMIC DNA]</scope>
    <source>
        <strain evidence="3 4">NML 130210</strain>
    </source>
</reference>
<evidence type="ECO:0000313" key="3">
    <source>
        <dbReference type="EMBL" id="KQB83597.1"/>
    </source>
</evidence>
<keyword evidence="1" id="KW-0732">Signal</keyword>
<dbReference type="GO" id="GO:0004806">
    <property type="term" value="F:triacylglycerol lipase activity"/>
    <property type="evidence" value="ECO:0007669"/>
    <property type="project" value="UniProtKB-EC"/>
</dbReference>
<feature type="signal peptide" evidence="1">
    <location>
        <begin position="1"/>
        <end position="39"/>
    </location>
</feature>
<evidence type="ECO:0000259" key="2">
    <source>
        <dbReference type="Pfam" id="PF13472"/>
    </source>
</evidence>
<accession>A0A0Q0UBJ3</accession>
<protein>
    <submittedName>
        <fullName evidence="3">Lipase 2</fullName>
        <ecNumber evidence="3">3.1.1.3</ecNumber>
    </submittedName>
</protein>
<dbReference type="SUPFAM" id="SSF52266">
    <property type="entry name" value="SGNH hydrolase"/>
    <property type="match status" value="1"/>
</dbReference>
<comment type="caution">
    <text evidence="3">The sequence shown here is derived from an EMBL/GenBank/DDBJ whole genome shotgun (WGS) entry which is preliminary data.</text>
</comment>
<dbReference type="InterPro" id="IPR013830">
    <property type="entry name" value="SGNH_hydro"/>
</dbReference>
<dbReference type="EMBL" id="LKST01000003">
    <property type="protein sequence ID" value="KQB83597.1"/>
    <property type="molecule type" value="Genomic_DNA"/>
</dbReference>
<keyword evidence="4" id="KW-1185">Reference proteome</keyword>
<dbReference type="PATRIC" id="fig|1544416.3.peg.1671"/>
<feature type="domain" description="SGNH hydrolase-type esterase" evidence="2">
    <location>
        <begin position="66"/>
        <end position="293"/>
    </location>
</feature>
<dbReference type="AlphaFoldDB" id="A0A0Q0UBJ3"/>
<feature type="chain" id="PRO_5006184525" evidence="1">
    <location>
        <begin position="40"/>
        <end position="310"/>
    </location>
</feature>
<keyword evidence="3" id="KW-0378">Hydrolase</keyword>
<dbReference type="Gene3D" id="3.40.50.1110">
    <property type="entry name" value="SGNH hydrolase"/>
    <property type="match status" value="1"/>
</dbReference>
<dbReference type="Proteomes" id="UP000050517">
    <property type="component" value="Unassembled WGS sequence"/>
</dbReference>
<dbReference type="InterPro" id="IPR036514">
    <property type="entry name" value="SGNH_hydro_sf"/>
</dbReference>
<name>A0A0Q0UBJ3_9CORY</name>
<evidence type="ECO:0000256" key="1">
    <source>
        <dbReference type="SAM" id="SignalP"/>
    </source>
</evidence>
<dbReference type="Pfam" id="PF13472">
    <property type="entry name" value="Lipase_GDSL_2"/>
    <property type="match status" value="1"/>
</dbReference>
<organism evidence="3 4">
    <name type="scientific">Corynebacterium oculi</name>
    <dbReference type="NCBI Taxonomy" id="1544416"/>
    <lineage>
        <taxon>Bacteria</taxon>
        <taxon>Bacillati</taxon>
        <taxon>Actinomycetota</taxon>
        <taxon>Actinomycetes</taxon>
        <taxon>Mycobacteriales</taxon>
        <taxon>Corynebacteriaceae</taxon>
        <taxon>Corynebacterium</taxon>
    </lineage>
</organism>
<sequence length="310" mass="33003">MVLYYTFMKKTFMKKNLFVRKAAAVALGIVMASAPLATAQPAMSLGSAVPAVWGTPPEGAQQIVTFGDSFTAIGPIAPGNGEHTENGYQLKPTCKKDTRNWPHSAAQATNKSLADWSCNGTGGMMPLVELPAVVEEAILAGNIGPGTERVVIMYGGLDTFQWVDVAASIANAQNLAPSMMQGVYATIKNRVAQAAPDAEVVIAGYPEMAADDRLCLINPVPDQPAALPAPGADLIQDHLRNAARHAAEANGLRFIDTLELTRRHGTCAPKPEDRWVVGMYDPAVPTNLTNHPSINGSMEIGKIIGQELYR</sequence>
<dbReference type="EC" id="3.1.1.3" evidence="3"/>
<proteinExistence type="predicted"/>
<gene>
    <name evidence="3" type="ORF">Cocul_01667</name>
</gene>